<keyword evidence="2" id="KW-1185">Reference proteome</keyword>
<dbReference type="EMBL" id="JAUHHV010000010">
    <property type="protein sequence ID" value="KAK1410061.1"/>
    <property type="molecule type" value="Genomic_DNA"/>
</dbReference>
<evidence type="ECO:0000313" key="1">
    <source>
        <dbReference type="EMBL" id="KAK1410061.1"/>
    </source>
</evidence>
<sequence>MAFIFFVSSHLLLLIKRACIKLCCVIRLLYFCVVLSMMFSKLVEGYQLYPKFSLSLSLSLSLSHFFSIAIQIRFQYLVVTDPLLSACTNKPHVTRSLFSTFARSYMVFWMMMTCN</sequence>
<name>A0AAD8JUX8_TARER</name>
<accession>A0AAD8JUX8</accession>
<comment type="caution">
    <text evidence="1">The sequence shown here is derived from an EMBL/GenBank/DDBJ whole genome shotgun (WGS) entry which is preliminary data.</text>
</comment>
<dbReference type="AlphaFoldDB" id="A0AAD8JUX8"/>
<proteinExistence type="predicted"/>
<protein>
    <submittedName>
        <fullName evidence="1">Uncharacterized protein</fullName>
    </submittedName>
</protein>
<gene>
    <name evidence="1" type="ORF">QVD17_36594</name>
</gene>
<evidence type="ECO:0000313" key="2">
    <source>
        <dbReference type="Proteomes" id="UP001229421"/>
    </source>
</evidence>
<dbReference type="Proteomes" id="UP001229421">
    <property type="component" value="Unassembled WGS sequence"/>
</dbReference>
<reference evidence="1" key="1">
    <citation type="journal article" date="2023" name="bioRxiv">
        <title>Improved chromosome-level genome assembly for marigold (Tagetes erecta).</title>
        <authorList>
            <person name="Jiang F."/>
            <person name="Yuan L."/>
            <person name="Wang S."/>
            <person name="Wang H."/>
            <person name="Xu D."/>
            <person name="Wang A."/>
            <person name="Fan W."/>
        </authorList>
    </citation>
    <scope>NUCLEOTIDE SEQUENCE</scope>
    <source>
        <strain evidence="1">WSJ</strain>
        <tissue evidence="1">Leaf</tissue>
    </source>
</reference>
<organism evidence="1 2">
    <name type="scientific">Tagetes erecta</name>
    <name type="common">African marigold</name>
    <dbReference type="NCBI Taxonomy" id="13708"/>
    <lineage>
        <taxon>Eukaryota</taxon>
        <taxon>Viridiplantae</taxon>
        <taxon>Streptophyta</taxon>
        <taxon>Embryophyta</taxon>
        <taxon>Tracheophyta</taxon>
        <taxon>Spermatophyta</taxon>
        <taxon>Magnoliopsida</taxon>
        <taxon>eudicotyledons</taxon>
        <taxon>Gunneridae</taxon>
        <taxon>Pentapetalae</taxon>
        <taxon>asterids</taxon>
        <taxon>campanulids</taxon>
        <taxon>Asterales</taxon>
        <taxon>Asteraceae</taxon>
        <taxon>Asteroideae</taxon>
        <taxon>Heliantheae alliance</taxon>
        <taxon>Tageteae</taxon>
        <taxon>Tagetes</taxon>
    </lineage>
</organism>